<comment type="caution">
    <text evidence="1">The sequence shown here is derived from an EMBL/GenBank/DDBJ whole genome shotgun (WGS) entry which is preliminary data.</text>
</comment>
<sequence length="60" mass="6756">MKPLFTVHGGEFVVGSYIEENYKVTNNGHNVVLGKNEKQILDEVELSLDHKIKRQCSVIG</sequence>
<dbReference type="EMBL" id="LAZR01009736">
    <property type="protein sequence ID" value="KKM70869.1"/>
    <property type="molecule type" value="Genomic_DNA"/>
</dbReference>
<feature type="non-terminal residue" evidence="1">
    <location>
        <position position="60"/>
    </location>
</feature>
<evidence type="ECO:0000313" key="1">
    <source>
        <dbReference type="EMBL" id="KKM70869.1"/>
    </source>
</evidence>
<name>A0A0F9JM39_9ZZZZ</name>
<accession>A0A0F9JM39</accession>
<dbReference type="AlphaFoldDB" id="A0A0F9JM39"/>
<proteinExistence type="predicted"/>
<organism evidence="1">
    <name type="scientific">marine sediment metagenome</name>
    <dbReference type="NCBI Taxonomy" id="412755"/>
    <lineage>
        <taxon>unclassified sequences</taxon>
        <taxon>metagenomes</taxon>
        <taxon>ecological metagenomes</taxon>
    </lineage>
</organism>
<gene>
    <name evidence="1" type="ORF">LCGC14_1436450</name>
</gene>
<reference evidence="1" key="1">
    <citation type="journal article" date="2015" name="Nature">
        <title>Complex archaea that bridge the gap between prokaryotes and eukaryotes.</title>
        <authorList>
            <person name="Spang A."/>
            <person name="Saw J.H."/>
            <person name="Jorgensen S.L."/>
            <person name="Zaremba-Niedzwiedzka K."/>
            <person name="Martijn J."/>
            <person name="Lind A.E."/>
            <person name="van Eijk R."/>
            <person name="Schleper C."/>
            <person name="Guy L."/>
            <person name="Ettema T.J."/>
        </authorList>
    </citation>
    <scope>NUCLEOTIDE SEQUENCE</scope>
</reference>
<protein>
    <submittedName>
        <fullName evidence="1">Uncharacterized protein</fullName>
    </submittedName>
</protein>